<keyword evidence="1" id="KW-1133">Transmembrane helix</keyword>
<dbReference type="AlphaFoldDB" id="A0A3N0I2C1"/>
<feature type="transmembrane region" description="Helical" evidence="1">
    <location>
        <begin position="12"/>
        <end position="30"/>
    </location>
</feature>
<dbReference type="OrthoDB" id="9955843at2"/>
<organism evidence="2 3">
    <name type="scientific">Absicoccus porci</name>
    <dbReference type="NCBI Taxonomy" id="2486576"/>
    <lineage>
        <taxon>Bacteria</taxon>
        <taxon>Bacillati</taxon>
        <taxon>Bacillota</taxon>
        <taxon>Erysipelotrichia</taxon>
        <taxon>Erysipelotrichales</taxon>
        <taxon>Erysipelotrichaceae</taxon>
        <taxon>Absicoccus</taxon>
    </lineage>
</organism>
<evidence type="ECO:0000313" key="2">
    <source>
        <dbReference type="EMBL" id="RNM31169.1"/>
    </source>
</evidence>
<dbReference type="EMBL" id="RJQC01000001">
    <property type="protein sequence ID" value="RNM31169.1"/>
    <property type="molecule type" value="Genomic_DNA"/>
</dbReference>
<protein>
    <submittedName>
        <fullName evidence="2">Uncharacterized protein</fullName>
    </submittedName>
</protein>
<dbReference type="Proteomes" id="UP000276568">
    <property type="component" value="Unassembled WGS sequence"/>
</dbReference>
<proteinExistence type="predicted"/>
<keyword evidence="3" id="KW-1185">Reference proteome</keyword>
<evidence type="ECO:0000313" key="3">
    <source>
        <dbReference type="Proteomes" id="UP000276568"/>
    </source>
</evidence>
<gene>
    <name evidence="2" type="ORF">EDX97_00920</name>
</gene>
<name>A0A3N0I2C1_9FIRM</name>
<dbReference type="RefSeq" id="WP_128519350.1">
    <property type="nucleotide sequence ID" value="NZ_CAUWBR010000044.1"/>
</dbReference>
<reference evidence="2 3" key="1">
    <citation type="submission" date="2018-11" db="EMBL/GenBank/DDBJ databases">
        <title>Clostridium sp. nov., a member of the family Erysipelotrichaceae isolated from pig faeces.</title>
        <authorList>
            <person name="Chang Y.-H."/>
        </authorList>
    </citation>
    <scope>NUCLEOTIDE SEQUENCE [LARGE SCALE GENOMIC DNA]</scope>
    <source>
        <strain evidence="2 3">YH-panp20</strain>
    </source>
</reference>
<sequence length="243" mass="27863">MGKRVRIWIMRIIAILIVAFMVVELGANIFTSNTSSKSDKTEEKTTTKKSKYSYVNETSVFHLDGINQDVLLPKGMTVQSKNEDQNTHAITYNFGGVKYDGFSASIIITTKESSKNGTFADGELVSMDTLANGLKDNGEYSNWNYLTFRGDTNNYLEEVQTIHQEKDATAKYEIDYNIYDVDGKNYYMISLFLVTPENPDKTDLLHLDRMGQEMMDKMSYMKKDIYMEYALPEDKADEFNHLK</sequence>
<accession>A0A3N0I2C1</accession>
<comment type="caution">
    <text evidence="2">The sequence shown here is derived from an EMBL/GenBank/DDBJ whole genome shotgun (WGS) entry which is preliminary data.</text>
</comment>
<evidence type="ECO:0000256" key="1">
    <source>
        <dbReference type="SAM" id="Phobius"/>
    </source>
</evidence>
<keyword evidence="1" id="KW-0812">Transmembrane</keyword>
<keyword evidence="1" id="KW-0472">Membrane</keyword>